<dbReference type="Proteomes" id="UP000032160">
    <property type="component" value="Chromosome I"/>
</dbReference>
<gene>
    <name evidence="2" type="ORF">BN1012_Phect3115</name>
</gene>
<dbReference type="PATRIC" id="fig|1458461.3.peg.3122"/>
<evidence type="ECO:0000259" key="1">
    <source>
        <dbReference type="Pfam" id="PF13480"/>
    </source>
</evidence>
<dbReference type="HOGENOM" id="CLU_051159_1_0_5"/>
<sequence>MSLIETKYSETAQVPAPLLRGQTVPPAALANPRFSSQWTTTEKLDADFMAEWTELAAAASEPNPFYEPHLLLPALKHLVGRDNVRILTVRDRLMANRLVMLVPLQITATYRGIPARCARPWRHIHTFLATPLVRHGNEKDAIRGLMTHLAADGIPLLRLHHMASDGPVNAALRDIAEGADTAITTTRTFERAILKSDLDADAYLTSSISKKKRKEYGRLKRRLADEGDVTFETPDMNDPACVEGVVLEFLELERTGWKGAAGTAIASRPAEARFFVDACRAAAATGNLSPLTLRLDNVPIASIINFKGSAARDTSLFSFKIAYDETYARFSPGVLLELELTARALAANDITCVDSCANPDHPMIDHLWRERRAMQDVTLATSKATSAALIGLTALSEKSAAATKRQIQSAAKALKKSLLKRKAA</sequence>
<dbReference type="RefSeq" id="WP_052534794.1">
    <property type="nucleotide sequence ID" value="NZ_HG966617.1"/>
</dbReference>
<dbReference type="InterPro" id="IPR016181">
    <property type="entry name" value="Acyl_CoA_acyltransferase"/>
</dbReference>
<dbReference type="OrthoDB" id="213519at2"/>
<proteinExistence type="predicted"/>
<dbReference type="SUPFAM" id="SSF55729">
    <property type="entry name" value="Acyl-CoA N-acyltransferases (Nat)"/>
    <property type="match status" value="1"/>
</dbReference>
<feature type="domain" description="BioF2-like acetyltransferase" evidence="1">
    <location>
        <begin position="210"/>
        <end position="356"/>
    </location>
</feature>
<dbReference type="EMBL" id="HG966617">
    <property type="protein sequence ID" value="CDO61327.1"/>
    <property type="molecule type" value="Genomic_DNA"/>
</dbReference>
<evidence type="ECO:0000313" key="3">
    <source>
        <dbReference type="Proteomes" id="UP000032160"/>
    </source>
</evidence>
<dbReference type="STRING" id="1458461.BN1012_Phect3115"/>
<evidence type="ECO:0000313" key="2">
    <source>
        <dbReference type="EMBL" id="CDO61327.1"/>
    </source>
</evidence>
<dbReference type="KEGG" id="pect:BN1012_Phect3115"/>
<dbReference type="AlphaFoldDB" id="X5MF37"/>
<reference evidence="2 3" key="1">
    <citation type="journal article" date="2014" name="Front. Genet.">
        <title>Genome and metabolic network of "Candidatus Phaeomarinobacter ectocarpi" Ec32, a new candidate genus of Alphaproteobacteria frequently associated with brown algae.</title>
        <authorList>
            <person name="Dittami S.M."/>
            <person name="Barbeyron T."/>
            <person name="Boyen C."/>
            <person name="Cambefort J."/>
            <person name="Collet G."/>
            <person name="Delage L."/>
            <person name="Gobet A."/>
            <person name="Groisillier A."/>
            <person name="Leblanc C."/>
            <person name="Michel G."/>
            <person name="Scornet D."/>
            <person name="Siegel A."/>
            <person name="Tapia J.E."/>
            <person name="Tonon T."/>
        </authorList>
    </citation>
    <scope>NUCLEOTIDE SEQUENCE [LARGE SCALE GENOMIC DNA]</scope>
    <source>
        <strain evidence="2 3">Ec32</strain>
    </source>
</reference>
<dbReference type="Pfam" id="PF13480">
    <property type="entry name" value="Acetyltransf_6"/>
    <property type="match status" value="1"/>
</dbReference>
<name>X5MF37_9HYPH</name>
<dbReference type="InterPro" id="IPR038740">
    <property type="entry name" value="BioF2-like_GNAT_dom"/>
</dbReference>
<protein>
    <recommendedName>
        <fullName evidence="1">BioF2-like acetyltransferase domain-containing protein</fullName>
    </recommendedName>
</protein>
<organism evidence="2 3">
    <name type="scientific">Candidatus Phaeomarinibacter ectocarpi</name>
    <dbReference type="NCBI Taxonomy" id="1458461"/>
    <lineage>
        <taxon>Bacteria</taxon>
        <taxon>Pseudomonadati</taxon>
        <taxon>Pseudomonadota</taxon>
        <taxon>Alphaproteobacteria</taxon>
        <taxon>Hyphomicrobiales</taxon>
        <taxon>Parvibaculaceae</taxon>
        <taxon>Candidatus Phaeomarinibacter</taxon>
    </lineage>
</organism>
<keyword evidence="3" id="KW-1185">Reference proteome</keyword>
<accession>X5MF37</accession>